<dbReference type="CDD" id="cd00198">
    <property type="entry name" value="vWFA"/>
    <property type="match status" value="1"/>
</dbReference>
<dbReference type="Pfam" id="PF13519">
    <property type="entry name" value="VWA_2"/>
    <property type="match status" value="1"/>
</dbReference>
<feature type="domain" description="VWFA" evidence="1">
    <location>
        <begin position="34"/>
        <end position="191"/>
    </location>
</feature>
<dbReference type="SMART" id="SM00327">
    <property type="entry name" value="VWA"/>
    <property type="match status" value="1"/>
</dbReference>
<accession>A0A0F9DAM9</accession>
<evidence type="ECO:0000313" key="2">
    <source>
        <dbReference type="EMBL" id="KKL50751.1"/>
    </source>
</evidence>
<sequence length="197" mass="21250">MNDDLIKQNRDVIKGSVYDVATSKGVKPEDVLAEADVVVMIDISSSMTDRTNDGRTRFDKAVDALTDIQKSFPGRVVLISFADGAKMELSGMPTRPSGMTNIKGALEIAKNFDGMDTKFYLISDGEPNCGPDSDIFDLAATFEDPINCIFIGEDRDLDGIAFMKELAKLTGGVDSGRIEPSMLGDTIKLLITGNQNG</sequence>
<evidence type="ECO:0000259" key="1">
    <source>
        <dbReference type="SMART" id="SM00327"/>
    </source>
</evidence>
<reference evidence="2" key="1">
    <citation type="journal article" date="2015" name="Nature">
        <title>Complex archaea that bridge the gap between prokaryotes and eukaryotes.</title>
        <authorList>
            <person name="Spang A."/>
            <person name="Saw J.H."/>
            <person name="Jorgensen S.L."/>
            <person name="Zaremba-Niedzwiedzka K."/>
            <person name="Martijn J."/>
            <person name="Lind A.E."/>
            <person name="van Eijk R."/>
            <person name="Schleper C."/>
            <person name="Guy L."/>
            <person name="Ettema T.J."/>
        </authorList>
    </citation>
    <scope>NUCLEOTIDE SEQUENCE</scope>
</reference>
<dbReference type="SUPFAM" id="SSF53300">
    <property type="entry name" value="vWA-like"/>
    <property type="match status" value="1"/>
</dbReference>
<dbReference type="Gene3D" id="3.40.50.410">
    <property type="entry name" value="von Willebrand factor, type A domain"/>
    <property type="match status" value="1"/>
</dbReference>
<proteinExistence type="predicted"/>
<protein>
    <recommendedName>
        <fullName evidence="1">VWFA domain-containing protein</fullName>
    </recommendedName>
</protein>
<dbReference type="AlphaFoldDB" id="A0A0F9DAM9"/>
<gene>
    <name evidence="2" type="ORF">LCGC14_2302370</name>
</gene>
<name>A0A0F9DAM9_9ZZZZ</name>
<dbReference type="InterPro" id="IPR036465">
    <property type="entry name" value="vWFA_dom_sf"/>
</dbReference>
<comment type="caution">
    <text evidence="2">The sequence shown here is derived from an EMBL/GenBank/DDBJ whole genome shotgun (WGS) entry which is preliminary data.</text>
</comment>
<dbReference type="EMBL" id="LAZR01032485">
    <property type="protein sequence ID" value="KKL50751.1"/>
    <property type="molecule type" value="Genomic_DNA"/>
</dbReference>
<dbReference type="InterPro" id="IPR002035">
    <property type="entry name" value="VWF_A"/>
</dbReference>
<organism evidence="2">
    <name type="scientific">marine sediment metagenome</name>
    <dbReference type="NCBI Taxonomy" id="412755"/>
    <lineage>
        <taxon>unclassified sequences</taxon>
        <taxon>metagenomes</taxon>
        <taxon>ecological metagenomes</taxon>
    </lineage>
</organism>